<dbReference type="InterPro" id="IPR037066">
    <property type="entry name" value="Plug_dom_sf"/>
</dbReference>
<dbReference type="SUPFAM" id="SSF49464">
    <property type="entry name" value="Carboxypeptidase regulatory domain-like"/>
    <property type="match status" value="1"/>
</dbReference>
<keyword evidence="2" id="KW-0472">Membrane</keyword>
<sequence length="1047" mass="116484">MKTTFTKHTLTLAVAAALGGSLPAVAQQTSSSIQGIVLDGSGAPVDNANIVIVHEPSNSRSELDAGDSGRFNARGLRVGGPYTVEVTSEDGNRIIQDVYLTLGDAYQLEIVVGGMQTEEILVMGSLQEQNYTVVGPNAEFSLHDLETAPAINRDLKDVVRIDPRIYVDEAFNDSIQCAGANPRFNSLTVDGVRMNDAFGLNSNGYPTERMPFSYDAIEQVAVELAPFDVQYGGFSACNINAVTKSGDNEFHGSFFYDYTDDSMQGDSLEGDDIDVAPFDEQRYGFTFGGPILQDKLYFFTAYEKLEGVDTFGRGSADANVATPVQGVSAEQLAEIDRIARDVYGYDPGGFPSSLPVEDEKLLVKVDWNITHNQRASFTYNYNDGFSIAQSDGDSNELEFSNHYYERGAELNSYVGQLFSDWTDNLSTEVKIGYQELDNRQLSLGGTEFGEVQISTEYDHDNDGSPSSATVYMGSDDSRHANKLTYENLNMKFAATYRLDHQTLTVGYERESFDVFNMFVQESEGEYRFSSIEDFEAGTPNTIIYENAAGTNVKTDAAASFEYAINTLYLQDEIFLDGGDLQVIAGLRYDWYESDDEPAQNYDILATYNIDNRQNLDGLDLIQPRLGFNWNLTDAFEVHGGIGLYSGGNPNVWISNNYSNDGVTQIEVQDTSGTSVFDMDFNGEGRPIYDIPQDLYDAVANNQGRNGGVNLMDPDFEIPSSWKYALGTSYAFDNDLVLSADLLYSQFEDAAIISDISRVQTGTAVDGRPVYGSIDGRSEDFMLTNVQDSYDSLTLSMGVSKYWDFGLEAAFGYAYSDAQDVNPMTSSVAYSNYTNLATADPENPGAYTSNYNIPHRFTLKLAYEHAFFGDYDTRFTLFGSANEGRPYSYTFNNGFAFGDSTGWVSRHMLYVPTGIDDPNVVFGENFDVDAFYDWVDEQDLDRGEIMERNEIYSDWWVKFDFKIEQQLPGIMDGHKSSLYMVFENIGNMLNDDWGVQYEASFPRSQAAVDMSTDDQGRYVYNEFLDPAGTTRVGDASLWKMRVGVRYEF</sequence>
<gene>
    <name evidence="6" type="ORF">M6D89_08095</name>
</gene>
<dbReference type="GO" id="GO:0009279">
    <property type="term" value="C:cell outer membrane"/>
    <property type="evidence" value="ECO:0007669"/>
    <property type="project" value="UniProtKB-SubCell"/>
</dbReference>
<keyword evidence="3" id="KW-0998">Cell outer membrane</keyword>
<feature type="domain" description="TonB-dependent transporter Oar-like beta-barrel" evidence="5">
    <location>
        <begin position="242"/>
        <end position="306"/>
    </location>
</feature>
<feature type="chain" id="PRO_5040828023" evidence="4">
    <location>
        <begin position="27"/>
        <end position="1047"/>
    </location>
</feature>
<evidence type="ECO:0000256" key="1">
    <source>
        <dbReference type="ARBA" id="ARBA00004442"/>
    </source>
</evidence>
<dbReference type="Gene3D" id="2.40.170.20">
    <property type="entry name" value="TonB-dependent receptor, beta-barrel domain"/>
    <property type="match status" value="1"/>
</dbReference>
<dbReference type="InterPro" id="IPR008969">
    <property type="entry name" value="CarboxyPept-like_regulatory"/>
</dbReference>
<dbReference type="InterPro" id="IPR036942">
    <property type="entry name" value="Beta-barrel_TonB_sf"/>
</dbReference>
<reference evidence="6" key="2">
    <citation type="submission" date="2023-01" db="EMBL/GenBank/DDBJ databases">
        <title>Gilvimarinus xylanilyticus HB14 isolated from Caulerpa lentillifera aquaculture base in Hainan, China.</title>
        <authorList>
            <person name="Zhang Y.-J."/>
        </authorList>
    </citation>
    <scope>NUCLEOTIDE SEQUENCE</scope>
    <source>
        <strain evidence="6">HB14</strain>
    </source>
</reference>
<dbReference type="Gene3D" id="2.170.130.10">
    <property type="entry name" value="TonB-dependent receptor, plug domain"/>
    <property type="match status" value="1"/>
</dbReference>
<protein>
    <submittedName>
        <fullName evidence="6">TonB-dependent receptor</fullName>
    </submittedName>
</protein>
<dbReference type="InterPro" id="IPR057601">
    <property type="entry name" value="Oar-like_b-barrel"/>
</dbReference>
<dbReference type="EMBL" id="JAMFTH010000001">
    <property type="protein sequence ID" value="MCP8899253.1"/>
    <property type="molecule type" value="Genomic_DNA"/>
</dbReference>
<organism evidence="6 7">
    <name type="scientific">Gilvimarinus xylanilyticus</name>
    <dbReference type="NCBI Taxonomy" id="2944139"/>
    <lineage>
        <taxon>Bacteria</taxon>
        <taxon>Pseudomonadati</taxon>
        <taxon>Pseudomonadota</taxon>
        <taxon>Gammaproteobacteria</taxon>
        <taxon>Cellvibrionales</taxon>
        <taxon>Cellvibrionaceae</taxon>
        <taxon>Gilvimarinus</taxon>
    </lineage>
</organism>
<feature type="domain" description="TonB-dependent transporter Oar-like beta-barrel" evidence="5">
    <location>
        <begin position="357"/>
        <end position="977"/>
    </location>
</feature>
<dbReference type="AlphaFoldDB" id="A0A9X2HVM8"/>
<feature type="signal peptide" evidence="4">
    <location>
        <begin position="1"/>
        <end position="26"/>
    </location>
</feature>
<dbReference type="SUPFAM" id="SSF56935">
    <property type="entry name" value="Porins"/>
    <property type="match status" value="1"/>
</dbReference>
<name>A0A9X2HVM8_9GAMM</name>
<dbReference type="RefSeq" id="WP_253967506.1">
    <property type="nucleotide sequence ID" value="NZ_JAMFTH010000001.1"/>
</dbReference>
<comment type="subcellular location">
    <subcellularLocation>
        <location evidence="1">Cell outer membrane</location>
    </subcellularLocation>
</comment>
<evidence type="ECO:0000256" key="4">
    <source>
        <dbReference type="SAM" id="SignalP"/>
    </source>
</evidence>
<evidence type="ECO:0000313" key="6">
    <source>
        <dbReference type="EMBL" id="MCP8899253.1"/>
    </source>
</evidence>
<keyword evidence="4" id="KW-0732">Signal</keyword>
<evidence type="ECO:0000256" key="3">
    <source>
        <dbReference type="ARBA" id="ARBA00023237"/>
    </source>
</evidence>
<keyword evidence="7" id="KW-1185">Reference proteome</keyword>
<reference evidence="6" key="1">
    <citation type="submission" date="2022-05" db="EMBL/GenBank/DDBJ databases">
        <authorList>
            <person name="Sun H.-N."/>
        </authorList>
    </citation>
    <scope>NUCLEOTIDE SEQUENCE</scope>
    <source>
        <strain evidence="6">HB14</strain>
    </source>
</reference>
<comment type="caution">
    <text evidence="6">The sequence shown here is derived from an EMBL/GenBank/DDBJ whole genome shotgun (WGS) entry which is preliminary data.</text>
</comment>
<accession>A0A9X2HVM8</accession>
<keyword evidence="6" id="KW-0675">Receptor</keyword>
<evidence type="ECO:0000256" key="2">
    <source>
        <dbReference type="ARBA" id="ARBA00023136"/>
    </source>
</evidence>
<proteinExistence type="predicted"/>
<dbReference type="Pfam" id="PF25183">
    <property type="entry name" value="OMP_b-brl_4"/>
    <property type="match status" value="2"/>
</dbReference>
<evidence type="ECO:0000259" key="5">
    <source>
        <dbReference type="Pfam" id="PF25183"/>
    </source>
</evidence>
<dbReference type="Proteomes" id="UP001139319">
    <property type="component" value="Unassembled WGS sequence"/>
</dbReference>
<dbReference type="Pfam" id="PF13620">
    <property type="entry name" value="CarboxypepD_reg"/>
    <property type="match status" value="1"/>
</dbReference>
<evidence type="ECO:0000313" key="7">
    <source>
        <dbReference type="Proteomes" id="UP001139319"/>
    </source>
</evidence>